<evidence type="ECO:0000313" key="2">
    <source>
        <dbReference type="Proteomes" id="UP000063063"/>
    </source>
</evidence>
<sequence>MRQLIDRRSFPHEVVPVLDTGTDTHSRRRKRRAAARAIPFVFAGIVALLVFGYIFETTFPSGGVRSGGAIRASTQKAEDEIIGQQLQGATSRHEEQWTSSPPDPPSTKRTTSSTAPASTTGTEATKASALSGVPPSTLHPVSPTLEAPDPLHKPNSQPTFELLSSSQLPAPHSAATVHGTKANNATHTVTKDLYPTLSPPSGHVRSSPTPQTTKRPQLQETRGEYSPEEAQRLPGLQIQRRTFTPAELLTRFGDTDIVYSFVNGSEVNHEYRKAMVKYCIDTVLLAENASYVMGPTLLVPTPDPAELPSRATASTQGTRSHPLLGSDHCTRAFFKGGLDRIHTVRDFLRAAEAAARSGVDNRDRETDELRHSLRSLEQHVRWHRGRVVVVSPGHHPTWVDGAKNFLAGLCGDARVQALRSSGTHLRVTTVHQDAVMPYGMRLTVDSHVIEQHLWRVRNMTAVHVYMNDDYFVNRDVAITDLFNEYGGTIVRTENGVISAGAVADHSASWAKGVRHTQQFNIRELDVLHEDYLPEALATMWDRLRRVHRGGHAGAEALISVPPLDEAVDVAHQYEPDPLPVTPLLPRRLRRYATHAPFVYCTNMFRFFETRYEREFAAAALRHRSRKARDLFVPFLYNAFIMARPWQASPRFLPYLLELHRSRREARTDAMPPTQIVLDNFDGCGPASLRGGFVASECMFGKFGNNLKENEAVMERVRKTNPLYFNINAGLSTAEAAAQLRSFLHGKFPTPVYLEVGGAPAAGEDLAGGAEEGALSRLFGDLMALPVVCVVSYEEGVCPLVRSLALAFAGHHRGGVRVSVEQHGGATLRETRAALGHGVVSAMPAPACTYGERVRVGPATGGEGISVIARRALDAMGGGVELPATCGGGGAGLRVRGFVVDARTRGVPVRSAAALRDALAAPAQTLSLEDFRAVAVGPSERDVVLVVSREDADAKAVHWVNGASESDLLVTYPLPVEAYEDMGAELLWSAP</sequence>
<name>A0AC62A5M2_LEIPA</name>
<accession>A0AC62A5M2</accession>
<proteinExistence type="predicted"/>
<gene>
    <name evidence="1" type="ORF">LPMP_1620740</name>
</gene>
<organism evidence="1 2">
    <name type="scientific">Leishmania panamensis</name>
    <dbReference type="NCBI Taxonomy" id="5679"/>
    <lineage>
        <taxon>Eukaryota</taxon>
        <taxon>Discoba</taxon>
        <taxon>Euglenozoa</taxon>
        <taxon>Kinetoplastea</taxon>
        <taxon>Metakinetoplastina</taxon>
        <taxon>Trypanosomatida</taxon>
        <taxon>Trypanosomatidae</taxon>
        <taxon>Leishmaniinae</taxon>
        <taxon>Leishmania</taxon>
        <taxon>Leishmania guyanensis species complex</taxon>
    </lineage>
</organism>
<evidence type="ECO:0000313" key="1">
    <source>
        <dbReference type="EMBL" id="XUY37085.1"/>
    </source>
</evidence>
<reference evidence="1 2" key="1">
    <citation type="journal article" date="2015" name="Sci. Rep.">
        <title>The genome of Leishmania panamensis: insights into genomics of the L. (Viannia) subgenus.</title>
        <authorList>
            <person name="Llanes A."/>
            <person name="Restrepo C.M."/>
            <person name="Vecchio G.D."/>
            <person name="Anguizola F.J."/>
            <person name="Lleonart R."/>
        </authorList>
    </citation>
    <scope>NUCLEOTIDE SEQUENCE [LARGE SCALE GENOMIC DNA]</scope>
    <source>
        <strain evidence="1 2">MHOM/PA/94/PSC-1</strain>
    </source>
</reference>
<keyword evidence="2" id="KW-1185">Reference proteome</keyword>
<protein>
    <submittedName>
        <fullName evidence="1">Uncharacterized protein</fullName>
    </submittedName>
</protein>
<dbReference type="EMBL" id="CP009385">
    <property type="protein sequence ID" value="XUY37085.1"/>
    <property type="molecule type" value="Genomic_DNA"/>
</dbReference>
<dbReference type="Proteomes" id="UP000063063">
    <property type="component" value="Chromosome 16"/>
</dbReference>